<evidence type="ECO:0000313" key="10">
    <source>
        <dbReference type="EMBL" id="GAF95723.1"/>
    </source>
</evidence>
<evidence type="ECO:0000256" key="2">
    <source>
        <dbReference type="ARBA" id="ARBA00005417"/>
    </source>
</evidence>
<dbReference type="InterPro" id="IPR050095">
    <property type="entry name" value="ECF_ABC_transporter_ATP-bd"/>
</dbReference>
<evidence type="ECO:0000256" key="4">
    <source>
        <dbReference type="ARBA" id="ARBA00022475"/>
    </source>
</evidence>
<dbReference type="InterPro" id="IPR003439">
    <property type="entry name" value="ABC_transporter-like_ATP-bd"/>
</dbReference>
<name>X0TQB0_9ZZZZ</name>
<comment type="similarity">
    <text evidence="2">Belongs to the ABC transporter superfamily.</text>
</comment>
<keyword evidence="7" id="KW-1278">Translocase</keyword>
<evidence type="ECO:0000256" key="1">
    <source>
        <dbReference type="ARBA" id="ARBA00004236"/>
    </source>
</evidence>
<feature type="non-terminal residue" evidence="10">
    <location>
        <position position="228"/>
    </location>
</feature>
<dbReference type="Pfam" id="PF00005">
    <property type="entry name" value="ABC_tran"/>
    <property type="match status" value="1"/>
</dbReference>
<dbReference type="GO" id="GO:0043190">
    <property type="term" value="C:ATP-binding cassette (ABC) transporter complex"/>
    <property type="evidence" value="ECO:0007669"/>
    <property type="project" value="TreeGrafter"/>
</dbReference>
<evidence type="ECO:0000256" key="7">
    <source>
        <dbReference type="ARBA" id="ARBA00022967"/>
    </source>
</evidence>
<keyword evidence="8" id="KW-0472">Membrane</keyword>
<dbReference type="InterPro" id="IPR027417">
    <property type="entry name" value="P-loop_NTPase"/>
</dbReference>
<dbReference type="SUPFAM" id="SSF52540">
    <property type="entry name" value="P-loop containing nucleoside triphosphate hydrolases"/>
    <property type="match status" value="1"/>
</dbReference>
<dbReference type="Gene3D" id="3.40.50.300">
    <property type="entry name" value="P-loop containing nucleotide triphosphate hydrolases"/>
    <property type="match status" value="1"/>
</dbReference>
<dbReference type="PROSITE" id="PS00211">
    <property type="entry name" value="ABC_TRANSPORTER_1"/>
    <property type="match status" value="1"/>
</dbReference>
<dbReference type="InterPro" id="IPR017871">
    <property type="entry name" value="ABC_transporter-like_CS"/>
</dbReference>
<dbReference type="SMART" id="SM00382">
    <property type="entry name" value="AAA"/>
    <property type="match status" value="1"/>
</dbReference>
<evidence type="ECO:0000256" key="8">
    <source>
        <dbReference type="ARBA" id="ARBA00023136"/>
    </source>
</evidence>
<evidence type="ECO:0000256" key="5">
    <source>
        <dbReference type="ARBA" id="ARBA00022741"/>
    </source>
</evidence>
<accession>X0TQB0</accession>
<keyword evidence="4" id="KW-1003">Cell membrane</keyword>
<dbReference type="InterPro" id="IPR015856">
    <property type="entry name" value="ABC_transpr_CbiO/EcfA_su"/>
</dbReference>
<keyword evidence="3" id="KW-0813">Transport</keyword>
<evidence type="ECO:0000256" key="3">
    <source>
        <dbReference type="ARBA" id="ARBA00022448"/>
    </source>
</evidence>
<reference evidence="10" key="1">
    <citation type="journal article" date="2014" name="Front. Microbiol.">
        <title>High frequency of phylogenetically diverse reductive dehalogenase-homologous genes in deep subseafloor sedimentary metagenomes.</title>
        <authorList>
            <person name="Kawai M."/>
            <person name="Futagami T."/>
            <person name="Toyoda A."/>
            <person name="Takaki Y."/>
            <person name="Nishi S."/>
            <person name="Hori S."/>
            <person name="Arai W."/>
            <person name="Tsubouchi T."/>
            <person name="Morono Y."/>
            <person name="Uchiyama I."/>
            <person name="Ito T."/>
            <person name="Fujiyama A."/>
            <person name="Inagaki F."/>
            <person name="Takami H."/>
        </authorList>
    </citation>
    <scope>NUCLEOTIDE SEQUENCE</scope>
    <source>
        <strain evidence="10">Expedition CK06-06</strain>
    </source>
</reference>
<dbReference type="InterPro" id="IPR003593">
    <property type="entry name" value="AAA+_ATPase"/>
</dbReference>
<evidence type="ECO:0000259" key="9">
    <source>
        <dbReference type="PROSITE" id="PS50893"/>
    </source>
</evidence>
<gene>
    <name evidence="10" type="ORF">S01H1_28230</name>
</gene>
<dbReference type="GO" id="GO:0042626">
    <property type="term" value="F:ATPase-coupled transmembrane transporter activity"/>
    <property type="evidence" value="ECO:0007669"/>
    <property type="project" value="TreeGrafter"/>
</dbReference>
<protein>
    <recommendedName>
        <fullName evidence="9">ABC transporter domain-containing protein</fullName>
    </recommendedName>
</protein>
<keyword evidence="6" id="KW-0067">ATP-binding</keyword>
<dbReference type="AlphaFoldDB" id="X0TQB0"/>
<comment type="caution">
    <text evidence="10">The sequence shown here is derived from an EMBL/GenBank/DDBJ whole genome shotgun (WGS) entry which is preliminary data.</text>
</comment>
<dbReference type="PROSITE" id="PS50893">
    <property type="entry name" value="ABC_TRANSPORTER_2"/>
    <property type="match status" value="1"/>
</dbReference>
<dbReference type="EMBL" id="BARS01017236">
    <property type="protein sequence ID" value="GAF95723.1"/>
    <property type="molecule type" value="Genomic_DNA"/>
</dbReference>
<comment type="subcellular location">
    <subcellularLocation>
        <location evidence="1">Cell membrane</location>
    </subcellularLocation>
</comment>
<evidence type="ECO:0000256" key="6">
    <source>
        <dbReference type="ARBA" id="ARBA00022840"/>
    </source>
</evidence>
<keyword evidence="5" id="KW-0547">Nucleotide-binding</keyword>
<dbReference type="PANTHER" id="PTHR43553:SF24">
    <property type="entry name" value="ENERGY-COUPLING FACTOR TRANSPORTER ATP-BINDING PROTEIN ECFA1"/>
    <property type="match status" value="1"/>
</dbReference>
<dbReference type="GO" id="GO:0005524">
    <property type="term" value="F:ATP binding"/>
    <property type="evidence" value="ECO:0007669"/>
    <property type="project" value="UniProtKB-KW"/>
</dbReference>
<sequence length="228" mass="24940">MENVKMPDSFAVEIKNLSFAYGKDSALKNVSLKIRSGERFGIIGPSGAGKSTLLLHLNGILSGDGEVKIDGLPVIKESLPEIRRKVGLVFQNPDDQLFNPTVEEDVAFGPLNLGLSREEVEARVRETLKQMNLEGFETKTSHHLSYGEQKRVALATVLAMQPEVVAFDEPFSNLDPAMVKHLIEIIESLDATVILVSQQILPVMACCHRLAILKDGQVIRVGTPAELA</sequence>
<organism evidence="10">
    <name type="scientific">marine sediment metagenome</name>
    <dbReference type="NCBI Taxonomy" id="412755"/>
    <lineage>
        <taxon>unclassified sequences</taxon>
        <taxon>metagenomes</taxon>
        <taxon>ecological metagenomes</taxon>
    </lineage>
</organism>
<feature type="domain" description="ABC transporter" evidence="9">
    <location>
        <begin position="12"/>
        <end position="228"/>
    </location>
</feature>
<dbReference type="CDD" id="cd03225">
    <property type="entry name" value="ABC_cobalt_CbiO_domain1"/>
    <property type="match status" value="1"/>
</dbReference>
<dbReference type="GO" id="GO:0016887">
    <property type="term" value="F:ATP hydrolysis activity"/>
    <property type="evidence" value="ECO:0007669"/>
    <property type="project" value="InterPro"/>
</dbReference>
<dbReference type="FunFam" id="3.40.50.300:FF:000224">
    <property type="entry name" value="Energy-coupling factor transporter ATP-binding protein EcfA"/>
    <property type="match status" value="1"/>
</dbReference>
<proteinExistence type="inferred from homology"/>
<dbReference type="PANTHER" id="PTHR43553">
    <property type="entry name" value="HEAVY METAL TRANSPORTER"/>
    <property type="match status" value="1"/>
</dbReference>